<organism evidence="1 2">
    <name type="scientific">Treponema ruminis</name>
    <dbReference type="NCBI Taxonomy" id="744515"/>
    <lineage>
        <taxon>Bacteria</taxon>
        <taxon>Pseudomonadati</taxon>
        <taxon>Spirochaetota</taxon>
        <taxon>Spirochaetia</taxon>
        <taxon>Spirochaetales</taxon>
        <taxon>Treponemataceae</taxon>
        <taxon>Treponema</taxon>
    </lineage>
</organism>
<comment type="caution">
    <text evidence="1">The sequence shown here is derived from an EMBL/GenBank/DDBJ whole genome shotgun (WGS) entry which is preliminary data.</text>
</comment>
<gene>
    <name evidence="1" type="ORF">HNP76_000097</name>
</gene>
<proteinExistence type="predicted"/>
<evidence type="ECO:0008006" key="3">
    <source>
        <dbReference type="Google" id="ProtNLM"/>
    </source>
</evidence>
<protein>
    <recommendedName>
        <fullName evidence="3">Lipoprotein</fullName>
    </recommendedName>
</protein>
<name>A0A7W8G6N6_9SPIR</name>
<accession>A0A7W8G6N6</accession>
<reference evidence="1 2" key="1">
    <citation type="submission" date="2020-08" db="EMBL/GenBank/DDBJ databases">
        <title>Genomic Encyclopedia of Type Strains, Phase IV (KMG-IV): sequencing the most valuable type-strain genomes for metagenomic binning, comparative biology and taxonomic classification.</title>
        <authorList>
            <person name="Goeker M."/>
        </authorList>
    </citation>
    <scope>NUCLEOTIDE SEQUENCE [LARGE SCALE GENOMIC DNA]</scope>
    <source>
        <strain evidence="1 2">DSM 103462</strain>
    </source>
</reference>
<sequence length="453" mass="50506">MSKKIFLLITASLLIGLFSSCGKNLGYSVLLWSNSEHEIADGTILKVHIKSNISQVYVVSLPGVKENFEVPLWQLTEPESKSKALKQQKRFSEFEHTYASVKLDGLPIRSDAVNTSKQVYRLREGEVIRCLYRGAGAAVTNGKGNMEGEWLRVLTETGTYGWCFSHNLALFQAEGFDVSAEKQDSSIKMDDLKGENSGDRAIITALISKKWYPESFANMIKVGRIDINRMNPSYGFSFGINLEENAQPDFTGTAVLNTETAGGSWPYTDIVKKAEKEYEFTGSKLKMSIRGANSNTMILQYMEKGRTKQETLIALEEDIDSLIENELARRQTELKRIASAGPVFKSSNYGTIKFNNENSVTWTNYKLLQPSIISNKAIGSVTVTLDYFISNSLKSSYDGVITMHFTGMEEGVNFLYKLTDTGLRLEDASKAPLKDGVVTARSASPMILFFEKK</sequence>
<evidence type="ECO:0000313" key="2">
    <source>
        <dbReference type="Proteomes" id="UP000518887"/>
    </source>
</evidence>
<keyword evidence="2" id="KW-1185">Reference proteome</keyword>
<dbReference type="RefSeq" id="WP_184656367.1">
    <property type="nucleotide sequence ID" value="NZ_JACHFQ010000001.1"/>
</dbReference>
<dbReference type="EMBL" id="JACHFQ010000001">
    <property type="protein sequence ID" value="MBB5224757.1"/>
    <property type="molecule type" value="Genomic_DNA"/>
</dbReference>
<evidence type="ECO:0000313" key="1">
    <source>
        <dbReference type="EMBL" id="MBB5224757.1"/>
    </source>
</evidence>
<dbReference type="Proteomes" id="UP000518887">
    <property type="component" value="Unassembled WGS sequence"/>
</dbReference>
<dbReference type="AlphaFoldDB" id="A0A7W8G6N6"/>
<dbReference type="PROSITE" id="PS51257">
    <property type="entry name" value="PROKAR_LIPOPROTEIN"/>
    <property type="match status" value="1"/>
</dbReference>